<comment type="similarity">
    <text evidence="6">Belongs to the bacillales FliT family.</text>
</comment>
<dbReference type="AlphaFoldDB" id="W4RJI9"/>
<keyword evidence="10" id="KW-1185">Reference proteome</keyword>
<dbReference type="Proteomes" id="UP000018949">
    <property type="component" value="Unassembled WGS sequence"/>
</dbReference>
<organism evidence="9 10">
    <name type="scientific">Mesobacillus boroniphilus JCM 21738</name>
    <dbReference type="NCBI Taxonomy" id="1294265"/>
    <lineage>
        <taxon>Bacteria</taxon>
        <taxon>Bacillati</taxon>
        <taxon>Bacillota</taxon>
        <taxon>Bacilli</taxon>
        <taxon>Bacillales</taxon>
        <taxon>Bacillaceae</taxon>
        <taxon>Mesobacillus</taxon>
    </lineage>
</organism>
<dbReference type="InterPro" id="IPR008622">
    <property type="entry name" value="FliT"/>
</dbReference>
<comment type="function">
    <text evidence="5">May act as an export chaperone for the filament capping protein FliD.</text>
</comment>
<evidence type="ECO:0000256" key="5">
    <source>
        <dbReference type="ARBA" id="ARBA00093765"/>
    </source>
</evidence>
<comment type="caution">
    <text evidence="9">The sequence shown here is derived from an EMBL/GenBank/DDBJ whole genome shotgun (WGS) entry which is preliminary data.</text>
</comment>
<reference evidence="9 10" key="1">
    <citation type="submission" date="2013-12" db="EMBL/GenBank/DDBJ databases">
        <title>NBRP : Genome information of microbial organism related human and environment.</title>
        <authorList>
            <person name="Hattori M."/>
            <person name="Oshima K."/>
            <person name="Inaba H."/>
            <person name="Suda W."/>
            <person name="Sakamoto M."/>
            <person name="Iino T."/>
            <person name="Kitahara M."/>
            <person name="Oshida Y."/>
            <person name="Iida T."/>
            <person name="Kudo T."/>
            <person name="Itoh T."/>
            <person name="Ahmed I."/>
            <person name="Ohkuma M."/>
        </authorList>
    </citation>
    <scope>NUCLEOTIDE SEQUENCE [LARGE SCALE GENOMIC DNA]</scope>
    <source>
        <strain evidence="9 10">JCM 21738</strain>
    </source>
</reference>
<evidence type="ECO:0000313" key="10">
    <source>
        <dbReference type="Proteomes" id="UP000018949"/>
    </source>
</evidence>
<evidence type="ECO:0000313" key="9">
    <source>
        <dbReference type="EMBL" id="GAE44043.1"/>
    </source>
</evidence>
<accession>W4RJI9</accession>
<comment type="subcellular location">
    <subcellularLocation>
        <location evidence="1">Cytoplasm</location>
        <location evidence="1">Cytosol</location>
    </subcellularLocation>
</comment>
<dbReference type="Pfam" id="PF05400">
    <property type="entry name" value="FliT"/>
    <property type="match status" value="1"/>
</dbReference>
<name>W4RJI9_9BACI</name>
<protein>
    <recommendedName>
        <fullName evidence="7">Flagellar protein FliT</fullName>
    </recommendedName>
</protein>
<evidence type="ECO:0000256" key="2">
    <source>
        <dbReference type="ARBA" id="ARBA00022490"/>
    </source>
</evidence>
<keyword evidence="2" id="KW-0963">Cytoplasm</keyword>
<keyword evidence="9" id="KW-0966">Cell projection</keyword>
<evidence type="ECO:0000256" key="1">
    <source>
        <dbReference type="ARBA" id="ARBA00004514"/>
    </source>
</evidence>
<evidence type="ECO:0000256" key="3">
    <source>
        <dbReference type="ARBA" id="ARBA00022795"/>
    </source>
</evidence>
<keyword evidence="3" id="KW-1005">Bacterial flagellum biogenesis</keyword>
<evidence type="ECO:0000256" key="4">
    <source>
        <dbReference type="ARBA" id="ARBA00023186"/>
    </source>
</evidence>
<gene>
    <name evidence="9" type="ORF">JCM21738_722</name>
</gene>
<evidence type="ECO:0000256" key="6">
    <source>
        <dbReference type="ARBA" id="ARBA00093785"/>
    </source>
</evidence>
<dbReference type="eggNOG" id="ENOG50330XF">
    <property type="taxonomic scope" value="Bacteria"/>
</dbReference>
<feature type="coiled-coil region" evidence="8">
    <location>
        <begin position="25"/>
        <end position="89"/>
    </location>
</feature>
<keyword evidence="9" id="KW-0969">Cilium</keyword>
<sequence>MSAVKKFYEATKELIEILQKPQEDRDEKISKVEELLDRREFLMKEIVPPYTPEEMELGKQIVQLNARLEQLLKDEKVLIQKDIKNLQAKKESNTKYVNPYQNLSTDGMFYDKRK</sequence>
<keyword evidence="9" id="KW-0282">Flagellum</keyword>
<keyword evidence="8" id="KW-0175">Coiled coil</keyword>
<proteinExistence type="inferred from homology"/>
<dbReference type="EMBL" id="BAUW01000005">
    <property type="protein sequence ID" value="GAE44043.1"/>
    <property type="molecule type" value="Genomic_DNA"/>
</dbReference>
<evidence type="ECO:0000256" key="7">
    <source>
        <dbReference type="ARBA" id="ARBA00093797"/>
    </source>
</evidence>
<dbReference type="RefSeq" id="WP_023613775.1">
    <property type="nucleotide sequence ID" value="NZ_BAUW01000005.1"/>
</dbReference>
<keyword evidence="4" id="KW-0143">Chaperone</keyword>
<evidence type="ECO:0000256" key="8">
    <source>
        <dbReference type="SAM" id="Coils"/>
    </source>
</evidence>